<dbReference type="Pfam" id="PF01979">
    <property type="entry name" value="Amidohydro_1"/>
    <property type="match status" value="1"/>
</dbReference>
<evidence type="ECO:0000313" key="3">
    <source>
        <dbReference type="EMBL" id="BAV92248.1"/>
    </source>
</evidence>
<dbReference type="InterPro" id="IPR032466">
    <property type="entry name" value="Metal_Hydrolase"/>
</dbReference>
<dbReference type="SUPFAM" id="SSF51556">
    <property type="entry name" value="Metallo-dependent hydrolases"/>
    <property type="match status" value="1"/>
</dbReference>
<dbReference type="PANTHER" id="PTHR43794">
    <property type="entry name" value="AMINOHYDROLASE SSNA-RELATED"/>
    <property type="match status" value="1"/>
</dbReference>
<reference evidence="3 4" key="1">
    <citation type="journal article" date="2017" name="ISME J.">
        <title>Genome of 'Ca. Desulfovibrio trichonymphae', an H2-oxidizing bacterium in a tripartite symbiotic system within a protist cell in the termite gut.</title>
        <authorList>
            <person name="Kuwahara H."/>
            <person name="Yuki M."/>
            <person name="Izawa K."/>
            <person name="Ohkuma M."/>
            <person name="Hongoh Y."/>
        </authorList>
    </citation>
    <scope>NUCLEOTIDE SEQUENCE [LARGE SCALE GENOMIC DNA]</scope>
    <source>
        <strain evidence="3 4">Rs-N31</strain>
    </source>
</reference>
<dbReference type="InterPro" id="IPR050287">
    <property type="entry name" value="MTA/SAH_deaminase"/>
</dbReference>
<evidence type="ECO:0000313" key="4">
    <source>
        <dbReference type="Proteomes" id="UP000242645"/>
    </source>
</evidence>
<dbReference type="EMBL" id="AP017368">
    <property type="protein sequence ID" value="BAV92248.1"/>
    <property type="molecule type" value="Genomic_DNA"/>
</dbReference>
<proteinExistence type="predicted"/>
<dbReference type="OrthoDB" id="9796020at2"/>
<dbReference type="Proteomes" id="UP000242645">
    <property type="component" value="Chromosome"/>
</dbReference>
<name>A0A1J1E464_9BACT</name>
<dbReference type="InterPro" id="IPR006680">
    <property type="entry name" value="Amidohydro-rel"/>
</dbReference>
<keyword evidence="1 3" id="KW-0378">Hydrolase</keyword>
<evidence type="ECO:0000259" key="2">
    <source>
        <dbReference type="Pfam" id="PF01979"/>
    </source>
</evidence>
<sequence>MLYLRNARYLDSVTFAFFEGNIAVEEGKNGDIRLDVVIPPLPERNVGDREFDCKGQLVMRALSCGHHHIYSILSRGMPPLPRTPQNFNEMLELVWWRLDKCLDNDMTYASALAAGLFMAKNGVVFCIDHHASPLAADGSLSAISKAFEQIGIGHLLCHETSDRDGIDIAMKSLAEHERFFAAGGKGHVGLHASFTVSDDTLKAAVALAQQYDTGIHIHVAEARSDQKHCLATYGKTVVQRMKDAGVLDMPKTILGHCVHVSEEDKAILAASPVWIAQNVESNMNNNVGLGDYSFSKNVMFGTDGMHSDMIRSAQAAYFTGVMTEGQTLDGAYKRLRNVHRHTALHGPVGDGANNLIIFNYDSPTPLIPDLSHGNVLGHFFYGLSAKNVSTVVSRGKIIVENCRLVSGDEEEILAAACEQGKRLWEKLR</sequence>
<dbReference type="Gene3D" id="3.20.20.140">
    <property type="entry name" value="Metal-dependent hydrolases"/>
    <property type="match status" value="1"/>
</dbReference>
<gene>
    <name evidence="3" type="primary">ssnA</name>
    <name evidence="3" type="ORF">RSDT_0736</name>
</gene>
<organism evidence="3 4">
    <name type="scientific">Candidatus Desulfovibrio trichonymphae</name>
    <dbReference type="NCBI Taxonomy" id="1725232"/>
    <lineage>
        <taxon>Bacteria</taxon>
        <taxon>Pseudomonadati</taxon>
        <taxon>Thermodesulfobacteriota</taxon>
        <taxon>Desulfovibrionia</taxon>
        <taxon>Desulfovibrionales</taxon>
        <taxon>Desulfovibrionaceae</taxon>
        <taxon>Desulfovibrio</taxon>
    </lineage>
</organism>
<dbReference type="SUPFAM" id="SSF51338">
    <property type="entry name" value="Composite domain of metallo-dependent hydrolases"/>
    <property type="match status" value="1"/>
</dbReference>
<dbReference type="AlphaFoldDB" id="A0A1J1E464"/>
<dbReference type="Gene3D" id="2.30.40.10">
    <property type="entry name" value="Urease, subunit C, domain 1"/>
    <property type="match status" value="1"/>
</dbReference>
<dbReference type="PANTHER" id="PTHR43794:SF11">
    <property type="entry name" value="AMIDOHYDROLASE-RELATED DOMAIN-CONTAINING PROTEIN"/>
    <property type="match status" value="1"/>
</dbReference>
<accession>A0A1J1E464</accession>
<keyword evidence="4" id="KW-1185">Reference proteome</keyword>
<dbReference type="KEGG" id="dtr:RSDT_0736"/>
<evidence type="ECO:0000256" key="1">
    <source>
        <dbReference type="ARBA" id="ARBA00022801"/>
    </source>
</evidence>
<feature type="domain" description="Amidohydrolase-related" evidence="2">
    <location>
        <begin position="64"/>
        <end position="314"/>
    </location>
</feature>
<dbReference type="InterPro" id="IPR011059">
    <property type="entry name" value="Metal-dep_hydrolase_composite"/>
</dbReference>
<dbReference type="RefSeq" id="WP_096399759.1">
    <property type="nucleotide sequence ID" value="NZ_AP017368.1"/>
</dbReference>
<dbReference type="GO" id="GO:0016810">
    <property type="term" value="F:hydrolase activity, acting on carbon-nitrogen (but not peptide) bonds"/>
    <property type="evidence" value="ECO:0007669"/>
    <property type="project" value="InterPro"/>
</dbReference>
<protein>
    <submittedName>
        <fullName evidence="3">Uncharacterized amidohydrolase SsnA</fullName>
    </submittedName>
</protein>